<protein>
    <submittedName>
        <fullName evidence="2">Uncharacterized protein</fullName>
    </submittedName>
</protein>
<dbReference type="EMBL" id="BAAASJ010000122">
    <property type="protein sequence ID" value="GAA2662518.1"/>
    <property type="molecule type" value="Genomic_DNA"/>
</dbReference>
<feature type="compositionally biased region" description="Basic residues" evidence="1">
    <location>
        <begin position="180"/>
        <end position="190"/>
    </location>
</feature>
<name>A0ABN3RWD3_9ACTN</name>
<dbReference type="RefSeq" id="WP_344396540.1">
    <property type="nucleotide sequence ID" value="NZ_BAAASJ010000122.1"/>
</dbReference>
<reference evidence="2 3" key="1">
    <citation type="journal article" date="2019" name="Int. J. Syst. Evol. Microbiol.">
        <title>The Global Catalogue of Microorganisms (GCM) 10K type strain sequencing project: providing services to taxonomists for standard genome sequencing and annotation.</title>
        <authorList>
            <consortium name="The Broad Institute Genomics Platform"/>
            <consortium name="The Broad Institute Genome Sequencing Center for Infectious Disease"/>
            <person name="Wu L."/>
            <person name="Ma J."/>
        </authorList>
    </citation>
    <scope>NUCLEOTIDE SEQUENCE [LARGE SCALE GENOMIC DNA]</scope>
    <source>
        <strain evidence="2 3">JCM 4524</strain>
    </source>
</reference>
<evidence type="ECO:0000313" key="3">
    <source>
        <dbReference type="Proteomes" id="UP001500151"/>
    </source>
</evidence>
<proteinExistence type="predicted"/>
<evidence type="ECO:0000313" key="2">
    <source>
        <dbReference type="EMBL" id="GAA2662518.1"/>
    </source>
</evidence>
<feature type="region of interest" description="Disordered" evidence="1">
    <location>
        <begin position="166"/>
        <end position="190"/>
    </location>
</feature>
<accession>A0ABN3RWD3</accession>
<sequence length="281" mass="30691">MGCTGRGRSVSIDSPAVDWARVIIIEHPGPPQELTVPTQDGSTSVIALLRRDWEFLFNQLRSTHAVVGYLHPVAASAPVLGGEPERYYELAAADAEAVPGAVDPSWTRRGGQPHSVPLLPAAPAVSDDDEAHTMVRIMVEDVATSPTGPAEREAWQRIGGLPRQFAGRVPHGPGPFPPRRPGHRHRGRRGHHGMADAYLHCRARLGPARLRRLLPLTDHTRAAFSAWLQLRHHEHGEHSDLVDLRSVCVLLTLRTDGYRDWDTTVVAVSGNPGGVFNARTC</sequence>
<dbReference type="Proteomes" id="UP001500151">
    <property type="component" value="Unassembled WGS sequence"/>
</dbReference>
<keyword evidence="3" id="KW-1185">Reference proteome</keyword>
<evidence type="ECO:0000256" key="1">
    <source>
        <dbReference type="SAM" id="MobiDB-lite"/>
    </source>
</evidence>
<organism evidence="2 3">
    <name type="scientific">Streptomyces vastus</name>
    <dbReference type="NCBI Taxonomy" id="285451"/>
    <lineage>
        <taxon>Bacteria</taxon>
        <taxon>Bacillati</taxon>
        <taxon>Actinomycetota</taxon>
        <taxon>Actinomycetes</taxon>
        <taxon>Kitasatosporales</taxon>
        <taxon>Streptomycetaceae</taxon>
        <taxon>Streptomyces</taxon>
    </lineage>
</organism>
<gene>
    <name evidence="2" type="ORF">GCM10010307_81640</name>
</gene>
<comment type="caution">
    <text evidence="2">The sequence shown here is derived from an EMBL/GenBank/DDBJ whole genome shotgun (WGS) entry which is preliminary data.</text>
</comment>